<dbReference type="EMBL" id="AP022567">
    <property type="protein sequence ID" value="BBX33649.1"/>
    <property type="molecule type" value="Genomic_DNA"/>
</dbReference>
<dbReference type="Proteomes" id="UP000465622">
    <property type="component" value="Chromosome"/>
</dbReference>
<sequence length="68" mass="7440">MTDYRIAETPLGALLTADGEQVGENYADTQTAITAAAEVMRSRGDSVSGTWVLDWDDGYRWTPNATTR</sequence>
<gene>
    <name evidence="1" type="ORF">MMAGJ_29310</name>
</gene>
<name>A0ABM7HSW1_MYCME</name>
<evidence type="ECO:0008006" key="3">
    <source>
        <dbReference type="Google" id="ProtNLM"/>
    </source>
</evidence>
<evidence type="ECO:0000313" key="2">
    <source>
        <dbReference type="Proteomes" id="UP000465622"/>
    </source>
</evidence>
<accession>A0ABM7HSW1</accession>
<organism evidence="1 2">
    <name type="scientific">Mycolicibacterium mageritense</name>
    <name type="common">Mycobacterium mageritense</name>
    <dbReference type="NCBI Taxonomy" id="53462"/>
    <lineage>
        <taxon>Bacteria</taxon>
        <taxon>Bacillati</taxon>
        <taxon>Actinomycetota</taxon>
        <taxon>Actinomycetes</taxon>
        <taxon>Mycobacteriales</taxon>
        <taxon>Mycobacteriaceae</taxon>
        <taxon>Mycolicibacterium</taxon>
    </lineage>
</organism>
<evidence type="ECO:0000313" key="1">
    <source>
        <dbReference type="EMBL" id="BBX33649.1"/>
    </source>
</evidence>
<keyword evidence="2" id="KW-1185">Reference proteome</keyword>
<protein>
    <recommendedName>
        <fullName evidence="3">DUF2188 domain-containing protein</fullName>
    </recommendedName>
</protein>
<proteinExistence type="predicted"/>
<reference evidence="1 2" key="1">
    <citation type="journal article" date="2019" name="Emerg. Microbes Infect.">
        <title>Comprehensive subspecies identification of 175 nontuberculous mycobacteria species based on 7547 genomic profiles.</title>
        <authorList>
            <person name="Matsumoto Y."/>
            <person name="Kinjo T."/>
            <person name="Motooka D."/>
            <person name="Nabeya D."/>
            <person name="Jung N."/>
            <person name="Uechi K."/>
            <person name="Horii T."/>
            <person name="Iida T."/>
            <person name="Fujita J."/>
            <person name="Nakamura S."/>
        </authorList>
    </citation>
    <scope>NUCLEOTIDE SEQUENCE [LARGE SCALE GENOMIC DNA]</scope>
    <source>
        <strain evidence="1 2">JCM 12375</strain>
    </source>
</reference>